<feature type="transmembrane region" description="Helical" evidence="2">
    <location>
        <begin position="330"/>
        <end position="349"/>
    </location>
</feature>
<evidence type="ECO:0000256" key="1">
    <source>
        <dbReference type="SAM" id="MobiDB-lite"/>
    </source>
</evidence>
<dbReference type="OrthoDB" id="5386209at2"/>
<feature type="transmembrane region" description="Helical" evidence="2">
    <location>
        <begin position="70"/>
        <end position="93"/>
    </location>
</feature>
<keyword evidence="4" id="KW-1185">Reference proteome</keyword>
<feature type="transmembrane region" description="Helical" evidence="2">
    <location>
        <begin position="16"/>
        <end position="36"/>
    </location>
</feature>
<evidence type="ECO:0000256" key="2">
    <source>
        <dbReference type="SAM" id="Phobius"/>
    </source>
</evidence>
<feature type="compositionally biased region" description="Polar residues" evidence="1">
    <location>
        <begin position="388"/>
        <end position="399"/>
    </location>
</feature>
<dbReference type="EMBL" id="FNBH01000001">
    <property type="protein sequence ID" value="SDF29834.1"/>
    <property type="molecule type" value="Genomic_DNA"/>
</dbReference>
<feature type="transmembrane region" description="Helical" evidence="2">
    <location>
        <begin position="48"/>
        <end position="64"/>
    </location>
</feature>
<accession>A0A1G7JYC9</accession>
<dbReference type="AlphaFoldDB" id="A0A1G7JYC9"/>
<dbReference type="RefSeq" id="WP_089872748.1">
    <property type="nucleotide sequence ID" value="NZ_FNBH01000001.1"/>
</dbReference>
<feature type="transmembrane region" description="Helical" evidence="2">
    <location>
        <begin position="139"/>
        <end position="156"/>
    </location>
</feature>
<sequence length="409" mass="46600">MNEFSEFYKTLEVDNGLLFMLMLMSVFVAIFHTVILMGLYEIDLKPKWLFFVLNPLLIWLASLYDSRSGALVAIVLFLSVFVLGILGMIVSAIRSGLQSSKEEDERRKRSGKPALPIWKKILLTFSGLIFFGLVLSLGVPYFIIIVFIILPFLTSLKPNNKKRFYKFQRTLPTSNIRSVAMGLAEISGTSKTIEPMMARIGKKECIGYLYTIETVSTDKDGKDSYSLESSETICNPFFLQDKSGQIKVVTDDIEFIDFEIDEQYQSSMKRYTQYLLKEDMEVLLIGKAGLQENNEPVFQKEEIKDVFGISPVKSVENYNTLRPILQSAGYFVYFWVILTALIFLTPISLTNNGLKFGKINMDLPFKNSKPVRSVTDFYDNIYDSYEQTKPIDSTDQQQAEGAEVTKPSE</sequence>
<keyword evidence="2" id="KW-0812">Transmembrane</keyword>
<feature type="region of interest" description="Disordered" evidence="1">
    <location>
        <begin position="388"/>
        <end position="409"/>
    </location>
</feature>
<dbReference type="Proteomes" id="UP000199203">
    <property type="component" value="Unassembled WGS sequence"/>
</dbReference>
<dbReference type="STRING" id="454006.SAMN05421825_1515"/>
<keyword evidence="2" id="KW-0472">Membrane</keyword>
<evidence type="ECO:0000313" key="4">
    <source>
        <dbReference type="Proteomes" id="UP000199203"/>
    </source>
</evidence>
<protein>
    <submittedName>
        <fullName evidence="3">Uncharacterized protein</fullName>
    </submittedName>
</protein>
<reference evidence="4" key="1">
    <citation type="submission" date="2016-10" db="EMBL/GenBank/DDBJ databases">
        <authorList>
            <person name="Varghese N."/>
            <person name="Submissions S."/>
        </authorList>
    </citation>
    <scope>NUCLEOTIDE SEQUENCE [LARGE SCALE GENOMIC DNA]</scope>
    <source>
        <strain evidence="4">DSM 19684</strain>
    </source>
</reference>
<keyword evidence="2" id="KW-1133">Transmembrane helix</keyword>
<organism evidence="3 4">
    <name type="scientific">Epilithonimonas hungarica</name>
    <dbReference type="NCBI Taxonomy" id="454006"/>
    <lineage>
        <taxon>Bacteria</taxon>
        <taxon>Pseudomonadati</taxon>
        <taxon>Bacteroidota</taxon>
        <taxon>Flavobacteriia</taxon>
        <taxon>Flavobacteriales</taxon>
        <taxon>Weeksellaceae</taxon>
        <taxon>Chryseobacterium group</taxon>
        <taxon>Epilithonimonas</taxon>
    </lineage>
</organism>
<gene>
    <name evidence="3" type="ORF">SAMN05421825_1515</name>
</gene>
<evidence type="ECO:0000313" key="3">
    <source>
        <dbReference type="EMBL" id="SDF29834.1"/>
    </source>
</evidence>
<proteinExistence type="predicted"/>
<name>A0A1G7JYC9_9FLAO</name>